<organism evidence="2 3">
    <name type="scientific">Trichocladium antarcticum</name>
    <dbReference type="NCBI Taxonomy" id="1450529"/>
    <lineage>
        <taxon>Eukaryota</taxon>
        <taxon>Fungi</taxon>
        <taxon>Dikarya</taxon>
        <taxon>Ascomycota</taxon>
        <taxon>Pezizomycotina</taxon>
        <taxon>Sordariomycetes</taxon>
        <taxon>Sordariomycetidae</taxon>
        <taxon>Sordariales</taxon>
        <taxon>Chaetomiaceae</taxon>
        <taxon>Trichocladium</taxon>
    </lineage>
</organism>
<reference evidence="2" key="1">
    <citation type="journal article" date="2023" name="Mol. Phylogenet. Evol.">
        <title>Genome-scale phylogeny and comparative genomics of the fungal order Sordariales.</title>
        <authorList>
            <person name="Hensen N."/>
            <person name="Bonometti L."/>
            <person name="Westerberg I."/>
            <person name="Brannstrom I.O."/>
            <person name="Guillou S."/>
            <person name="Cros-Aarteil S."/>
            <person name="Calhoun S."/>
            <person name="Haridas S."/>
            <person name="Kuo A."/>
            <person name="Mondo S."/>
            <person name="Pangilinan J."/>
            <person name="Riley R."/>
            <person name="LaButti K."/>
            <person name="Andreopoulos B."/>
            <person name="Lipzen A."/>
            <person name="Chen C."/>
            <person name="Yan M."/>
            <person name="Daum C."/>
            <person name="Ng V."/>
            <person name="Clum A."/>
            <person name="Steindorff A."/>
            <person name="Ohm R.A."/>
            <person name="Martin F."/>
            <person name="Silar P."/>
            <person name="Natvig D.O."/>
            <person name="Lalanne C."/>
            <person name="Gautier V."/>
            <person name="Ament-Velasquez S.L."/>
            <person name="Kruys A."/>
            <person name="Hutchinson M.I."/>
            <person name="Powell A.J."/>
            <person name="Barry K."/>
            <person name="Miller A.N."/>
            <person name="Grigoriev I.V."/>
            <person name="Debuchy R."/>
            <person name="Gladieux P."/>
            <person name="Hiltunen Thoren M."/>
            <person name="Johannesson H."/>
        </authorList>
    </citation>
    <scope>NUCLEOTIDE SEQUENCE</scope>
    <source>
        <strain evidence="2">CBS 123565</strain>
    </source>
</reference>
<dbReference type="EMBL" id="MU853404">
    <property type="protein sequence ID" value="KAK4136026.1"/>
    <property type="molecule type" value="Genomic_DNA"/>
</dbReference>
<reference evidence="2" key="2">
    <citation type="submission" date="2023-05" db="EMBL/GenBank/DDBJ databases">
        <authorList>
            <consortium name="Lawrence Berkeley National Laboratory"/>
            <person name="Steindorff A."/>
            <person name="Hensen N."/>
            <person name="Bonometti L."/>
            <person name="Westerberg I."/>
            <person name="Brannstrom I.O."/>
            <person name="Guillou S."/>
            <person name="Cros-Aarteil S."/>
            <person name="Calhoun S."/>
            <person name="Haridas S."/>
            <person name="Kuo A."/>
            <person name="Mondo S."/>
            <person name="Pangilinan J."/>
            <person name="Riley R."/>
            <person name="Labutti K."/>
            <person name="Andreopoulos B."/>
            <person name="Lipzen A."/>
            <person name="Chen C."/>
            <person name="Yanf M."/>
            <person name="Daum C."/>
            <person name="Ng V."/>
            <person name="Clum A."/>
            <person name="Ohm R."/>
            <person name="Martin F."/>
            <person name="Silar P."/>
            <person name="Natvig D."/>
            <person name="Lalanne C."/>
            <person name="Gautier V."/>
            <person name="Ament-Velasquez S.L."/>
            <person name="Kruys A."/>
            <person name="Hutchinson M.I."/>
            <person name="Powell A.J."/>
            <person name="Barry K."/>
            <person name="Miller A.N."/>
            <person name="Grigoriev I.V."/>
            <person name="Debuchy R."/>
            <person name="Gladieux P."/>
            <person name="Thoren M.H."/>
            <person name="Johannesson H."/>
        </authorList>
    </citation>
    <scope>NUCLEOTIDE SEQUENCE</scope>
    <source>
        <strain evidence="2">CBS 123565</strain>
    </source>
</reference>
<feature type="region of interest" description="Disordered" evidence="1">
    <location>
        <begin position="25"/>
        <end position="121"/>
    </location>
</feature>
<name>A0AAN6ZFQ8_9PEZI</name>
<protein>
    <submittedName>
        <fullName evidence="2">Uncharacterized protein</fullName>
    </submittedName>
</protein>
<dbReference type="Proteomes" id="UP001304895">
    <property type="component" value="Unassembled WGS sequence"/>
</dbReference>
<dbReference type="AlphaFoldDB" id="A0AAN6ZFQ8"/>
<keyword evidence="3" id="KW-1185">Reference proteome</keyword>
<gene>
    <name evidence="2" type="ORF">BT67DRAFT_229843</name>
</gene>
<sequence length="121" mass="12981">MPRPVTSIYGMPIKLVHSFAIPITANRPRTPIPYPTHPDPSTSASPRASISPRVINRMPDERTHPCTTDKPSHATPGKQSQPTKPRPAHAANARAVPSPILVPRPPSGPPLPNQPPPTITP</sequence>
<accession>A0AAN6ZFQ8</accession>
<feature type="compositionally biased region" description="Pro residues" evidence="1">
    <location>
        <begin position="100"/>
        <end position="121"/>
    </location>
</feature>
<comment type="caution">
    <text evidence="2">The sequence shown here is derived from an EMBL/GenBank/DDBJ whole genome shotgun (WGS) entry which is preliminary data.</text>
</comment>
<evidence type="ECO:0000313" key="2">
    <source>
        <dbReference type="EMBL" id="KAK4136026.1"/>
    </source>
</evidence>
<feature type="compositionally biased region" description="Polar residues" evidence="1">
    <location>
        <begin position="39"/>
        <end position="48"/>
    </location>
</feature>
<evidence type="ECO:0000256" key="1">
    <source>
        <dbReference type="SAM" id="MobiDB-lite"/>
    </source>
</evidence>
<evidence type="ECO:0000313" key="3">
    <source>
        <dbReference type="Proteomes" id="UP001304895"/>
    </source>
</evidence>
<proteinExistence type="predicted"/>